<evidence type="ECO:0000313" key="2">
    <source>
        <dbReference type="Proteomes" id="UP000469430"/>
    </source>
</evidence>
<comment type="caution">
    <text evidence="1">The sequence shown here is derived from an EMBL/GenBank/DDBJ whole genome shotgun (WGS) entry which is preliminary data.</text>
</comment>
<organism evidence="1 2">
    <name type="scientific">Croceibacterium xixiisoli</name>
    <dbReference type="NCBI Taxonomy" id="1476466"/>
    <lineage>
        <taxon>Bacteria</taxon>
        <taxon>Pseudomonadati</taxon>
        <taxon>Pseudomonadota</taxon>
        <taxon>Alphaproteobacteria</taxon>
        <taxon>Sphingomonadales</taxon>
        <taxon>Erythrobacteraceae</taxon>
        <taxon>Croceibacterium</taxon>
    </lineage>
</organism>
<proteinExistence type="predicted"/>
<gene>
    <name evidence="1" type="ORF">GRI97_08085</name>
</gene>
<dbReference type="EMBL" id="WTYJ01000001">
    <property type="protein sequence ID" value="MXO98945.1"/>
    <property type="molecule type" value="Genomic_DNA"/>
</dbReference>
<accession>A0A6I4TS24</accession>
<dbReference type="OrthoDB" id="7478727at2"/>
<name>A0A6I4TS24_9SPHN</name>
<sequence length="239" mass="26617">MSVRTRLDRGNHRAAFDAYYRGAIQVIERAALIATDRGRRVALAEIRREMQAGRLGRLGNGIGSTSDLERGRGVYRRSAEGFSASGMIYVRSKSDRTRGAIEAYTEGAEIGPRRGRWLWIATDEIPRVTNRQRMTPELYRANGFEQKIGPLSFVRNVNGNPLLVAKNVGVSELGQRRKARSLKRSGIPRAGQRAKAFVVAFVGIPRTSRAARVDVRNIVAGVQAQLPEMFNQAVRSVRR</sequence>
<keyword evidence="2" id="KW-1185">Reference proteome</keyword>
<dbReference type="Proteomes" id="UP000469430">
    <property type="component" value="Unassembled WGS sequence"/>
</dbReference>
<dbReference type="RefSeq" id="WP_161390534.1">
    <property type="nucleotide sequence ID" value="NZ_JBHSCP010000001.1"/>
</dbReference>
<reference evidence="1 2" key="1">
    <citation type="submission" date="2019-12" db="EMBL/GenBank/DDBJ databases">
        <title>Genomic-based taxomic classification of the family Erythrobacteraceae.</title>
        <authorList>
            <person name="Xu L."/>
        </authorList>
    </citation>
    <scope>NUCLEOTIDE SEQUENCE [LARGE SCALE GENOMIC DNA]</scope>
    <source>
        <strain evidence="1 2">S36</strain>
    </source>
</reference>
<protein>
    <submittedName>
        <fullName evidence="1">Uncharacterized protein</fullName>
    </submittedName>
</protein>
<evidence type="ECO:0000313" key="1">
    <source>
        <dbReference type="EMBL" id="MXO98945.1"/>
    </source>
</evidence>
<dbReference type="AlphaFoldDB" id="A0A6I4TS24"/>